<dbReference type="SUPFAM" id="SSF54862">
    <property type="entry name" value="4Fe-4S ferredoxins"/>
    <property type="match status" value="1"/>
</dbReference>
<dbReference type="AlphaFoldDB" id="C8VZX8"/>
<dbReference type="Pfam" id="PF12801">
    <property type="entry name" value="Fer4_5"/>
    <property type="match status" value="2"/>
</dbReference>
<keyword evidence="2" id="KW-0004">4Fe-4S</keyword>
<dbReference type="KEGG" id="dae:Dtox_2293"/>
<dbReference type="GO" id="GO:0005886">
    <property type="term" value="C:plasma membrane"/>
    <property type="evidence" value="ECO:0007669"/>
    <property type="project" value="TreeGrafter"/>
</dbReference>
<dbReference type="EMBL" id="CP001720">
    <property type="protein sequence ID" value="ACV63106.1"/>
    <property type="molecule type" value="Genomic_DNA"/>
</dbReference>
<keyword evidence="10" id="KW-1185">Reference proteome</keyword>
<keyword evidence="7" id="KW-1133">Transmembrane helix</keyword>
<dbReference type="eggNOG" id="COG0348">
    <property type="taxonomic scope" value="Bacteria"/>
</dbReference>
<evidence type="ECO:0000256" key="2">
    <source>
        <dbReference type="ARBA" id="ARBA00022485"/>
    </source>
</evidence>
<sequence>MRKLNSAQIKRATYQKYTFWVLPAVIAAGWIYPAAGFLLFLCMLGAVGFALYKGRSWCNWMCPRGAFYDLLLGKISRNVQIPGFFRKKSVRIFMVLLIMSVIGIQFYQVWGNLNSMGLVLIRLLTITTAAGIIFGTLFHPRTWCHICPMGTIANWLSKGKKPLYISDNCVSCKLCTKVCPMQLKPYDYKGFAVMGDNDCLKCSSCVEACPKKALSFSKVVQSNFQESRKHSYPPEIMR</sequence>
<evidence type="ECO:0000256" key="7">
    <source>
        <dbReference type="SAM" id="Phobius"/>
    </source>
</evidence>
<keyword evidence="4" id="KW-0249">Electron transport</keyword>
<dbReference type="OrthoDB" id="9786132at2"/>
<evidence type="ECO:0000313" key="9">
    <source>
        <dbReference type="EMBL" id="ACV63106.1"/>
    </source>
</evidence>
<dbReference type="HOGENOM" id="CLU_100907_1_0_9"/>
<feature type="transmembrane region" description="Helical" evidence="7">
    <location>
        <begin position="116"/>
        <end position="138"/>
    </location>
</feature>
<keyword evidence="3" id="KW-0479">Metal-binding</keyword>
<dbReference type="STRING" id="485916.Dtox_2293"/>
<reference evidence="9 10" key="1">
    <citation type="journal article" date="2009" name="Stand. Genomic Sci.">
        <title>Complete genome sequence of Desulfotomaculum acetoxidans type strain (5575).</title>
        <authorList>
            <person name="Spring S."/>
            <person name="Lapidus A."/>
            <person name="Schroder M."/>
            <person name="Gleim D."/>
            <person name="Sims D."/>
            <person name="Meincke L."/>
            <person name="Glavina Del Rio T."/>
            <person name="Tice H."/>
            <person name="Copeland A."/>
            <person name="Cheng J.F."/>
            <person name="Lucas S."/>
            <person name="Chen F."/>
            <person name="Nolan M."/>
            <person name="Bruce D."/>
            <person name="Goodwin L."/>
            <person name="Pitluck S."/>
            <person name="Ivanova N."/>
            <person name="Mavromatis K."/>
            <person name="Mikhailova N."/>
            <person name="Pati A."/>
            <person name="Chen A."/>
            <person name="Palaniappan K."/>
            <person name="Land M."/>
            <person name="Hauser L."/>
            <person name="Chang Y.J."/>
            <person name="Jeffries C.D."/>
            <person name="Chain P."/>
            <person name="Saunders E."/>
            <person name="Brettin T."/>
            <person name="Detter J.C."/>
            <person name="Goker M."/>
            <person name="Bristow J."/>
            <person name="Eisen J.A."/>
            <person name="Markowitz V."/>
            <person name="Hugenholtz P."/>
            <person name="Kyrpides N.C."/>
            <person name="Klenk H.P."/>
            <person name="Han C."/>
        </authorList>
    </citation>
    <scope>NUCLEOTIDE SEQUENCE [LARGE SCALE GENOMIC DNA]</scope>
    <source>
        <strain evidence="10">ATCC 49208 / DSM 771 / VKM B-1644</strain>
    </source>
</reference>
<keyword evidence="1" id="KW-0813">Transport</keyword>
<dbReference type="GO" id="GO:0046872">
    <property type="term" value="F:metal ion binding"/>
    <property type="evidence" value="ECO:0007669"/>
    <property type="project" value="UniProtKB-KW"/>
</dbReference>
<dbReference type="GO" id="GO:0051539">
    <property type="term" value="F:4 iron, 4 sulfur cluster binding"/>
    <property type="evidence" value="ECO:0007669"/>
    <property type="project" value="UniProtKB-KW"/>
</dbReference>
<feature type="domain" description="4Fe-4S ferredoxin-type" evidence="8">
    <location>
        <begin position="190"/>
        <end position="219"/>
    </location>
</feature>
<dbReference type="PANTHER" id="PTHR30176:SF3">
    <property type="entry name" value="FERREDOXIN-TYPE PROTEIN NAPH"/>
    <property type="match status" value="1"/>
</dbReference>
<dbReference type="InterPro" id="IPR017896">
    <property type="entry name" value="4Fe4S_Fe-S-bd"/>
</dbReference>
<accession>C8VZX8</accession>
<dbReference type="RefSeq" id="WP_015757807.1">
    <property type="nucleotide sequence ID" value="NC_013216.1"/>
</dbReference>
<evidence type="ECO:0000256" key="4">
    <source>
        <dbReference type="ARBA" id="ARBA00022982"/>
    </source>
</evidence>
<keyword evidence="5" id="KW-0408">Iron</keyword>
<feature type="transmembrane region" description="Helical" evidence="7">
    <location>
        <begin position="92"/>
        <end position="110"/>
    </location>
</feature>
<keyword evidence="6" id="KW-0411">Iron-sulfur</keyword>
<dbReference type="Gene3D" id="3.30.70.20">
    <property type="match status" value="1"/>
</dbReference>
<feature type="transmembrane region" description="Helical" evidence="7">
    <location>
        <begin position="20"/>
        <end position="51"/>
    </location>
</feature>
<evidence type="ECO:0000256" key="1">
    <source>
        <dbReference type="ARBA" id="ARBA00022448"/>
    </source>
</evidence>
<feature type="domain" description="4Fe-4S ferredoxin-type" evidence="8">
    <location>
        <begin position="160"/>
        <end position="189"/>
    </location>
</feature>
<evidence type="ECO:0000256" key="6">
    <source>
        <dbReference type="ARBA" id="ARBA00023014"/>
    </source>
</evidence>
<evidence type="ECO:0000256" key="5">
    <source>
        <dbReference type="ARBA" id="ARBA00023004"/>
    </source>
</evidence>
<dbReference type="PROSITE" id="PS51379">
    <property type="entry name" value="4FE4S_FER_2"/>
    <property type="match status" value="2"/>
</dbReference>
<keyword evidence="7" id="KW-0472">Membrane</keyword>
<organism evidence="9 10">
    <name type="scientific">Desulfofarcimen acetoxidans (strain ATCC 49208 / DSM 771 / KCTC 5769 / VKM B-1644 / 5575)</name>
    <name type="common">Desulfotomaculum acetoxidans</name>
    <dbReference type="NCBI Taxonomy" id="485916"/>
    <lineage>
        <taxon>Bacteria</taxon>
        <taxon>Bacillati</taxon>
        <taxon>Bacillota</taxon>
        <taxon>Clostridia</taxon>
        <taxon>Eubacteriales</taxon>
        <taxon>Peptococcaceae</taxon>
        <taxon>Desulfofarcimen</taxon>
    </lineage>
</organism>
<dbReference type="InterPro" id="IPR017900">
    <property type="entry name" value="4Fe4S_Fe_S_CS"/>
</dbReference>
<keyword evidence="7" id="KW-0812">Transmembrane</keyword>
<evidence type="ECO:0000313" key="10">
    <source>
        <dbReference type="Proteomes" id="UP000002217"/>
    </source>
</evidence>
<proteinExistence type="predicted"/>
<name>C8VZX8_DESAS</name>
<dbReference type="Pfam" id="PF13187">
    <property type="entry name" value="Fer4_9"/>
    <property type="match status" value="1"/>
</dbReference>
<dbReference type="InterPro" id="IPR051684">
    <property type="entry name" value="Electron_Trans/Redox"/>
</dbReference>
<evidence type="ECO:0000256" key="3">
    <source>
        <dbReference type="ARBA" id="ARBA00022723"/>
    </source>
</evidence>
<gene>
    <name evidence="9" type="ordered locus">Dtox_2293</name>
</gene>
<dbReference type="PANTHER" id="PTHR30176">
    <property type="entry name" value="FERREDOXIN-TYPE PROTEIN NAPH"/>
    <property type="match status" value="1"/>
</dbReference>
<dbReference type="PROSITE" id="PS00198">
    <property type="entry name" value="4FE4S_FER_1"/>
    <property type="match status" value="1"/>
</dbReference>
<dbReference type="Proteomes" id="UP000002217">
    <property type="component" value="Chromosome"/>
</dbReference>
<protein>
    <submittedName>
        <fullName evidence="9">4Fe-4S ferredoxin iron-sulfur binding domain protein</fullName>
    </submittedName>
</protein>
<evidence type="ECO:0000259" key="8">
    <source>
        <dbReference type="PROSITE" id="PS51379"/>
    </source>
</evidence>